<name>A0A6C0AJI6_9ZZZZ</name>
<protein>
    <submittedName>
        <fullName evidence="2">Uncharacterized protein</fullName>
    </submittedName>
</protein>
<accession>A0A6C0AJI6</accession>
<dbReference type="AlphaFoldDB" id="A0A6C0AJI6"/>
<keyword evidence="1" id="KW-0812">Transmembrane</keyword>
<evidence type="ECO:0000256" key="1">
    <source>
        <dbReference type="SAM" id="Phobius"/>
    </source>
</evidence>
<keyword evidence="1" id="KW-0472">Membrane</keyword>
<keyword evidence="1" id="KW-1133">Transmembrane helix</keyword>
<dbReference type="EMBL" id="MN740664">
    <property type="protein sequence ID" value="QHS79892.1"/>
    <property type="molecule type" value="Genomic_DNA"/>
</dbReference>
<feature type="transmembrane region" description="Helical" evidence="1">
    <location>
        <begin position="33"/>
        <end position="53"/>
    </location>
</feature>
<organism evidence="2">
    <name type="scientific">viral metagenome</name>
    <dbReference type="NCBI Taxonomy" id="1070528"/>
    <lineage>
        <taxon>unclassified sequences</taxon>
        <taxon>metagenomes</taxon>
        <taxon>organismal metagenomes</taxon>
    </lineage>
</organism>
<proteinExistence type="predicted"/>
<evidence type="ECO:0000313" key="2">
    <source>
        <dbReference type="EMBL" id="QHS79892.1"/>
    </source>
</evidence>
<reference evidence="2" key="1">
    <citation type="journal article" date="2020" name="Nature">
        <title>Giant virus diversity and host interactions through global metagenomics.</title>
        <authorList>
            <person name="Schulz F."/>
            <person name="Roux S."/>
            <person name="Paez-Espino D."/>
            <person name="Jungbluth S."/>
            <person name="Walsh D.A."/>
            <person name="Denef V.J."/>
            <person name="McMahon K.D."/>
            <person name="Konstantinidis K.T."/>
            <person name="Eloe-Fadrosh E.A."/>
            <person name="Kyrpides N.C."/>
            <person name="Woyke T."/>
        </authorList>
    </citation>
    <scope>NUCLEOTIDE SEQUENCE</scope>
    <source>
        <strain evidence="2">GVMAG-S-1035375-24</strain>
    </source>
</reference>
<sequence length="111" mass="13159">MEPFKAADRYIVLRDICIPREFTKKIQRINDMILMPLIALFMFFTSGDVMMMASSALSAYRAWSEWIEFSELEFTMQRMRLRMAQVRGPFISTNNPKYMPYVWADAVVRKV</sequence>